<dbReference type="InterPro" id="IPR041373">
    <property type="entry name" value="RT_RNaseH"/>
</dbReference>
<keyword evidence="5" id="KW-0540">Nuclease</keyword>
<evidence type="ECO:0000313" key="10">
    <source>
        <dbReference type="EMBL" id="KAJ8406839.1"/>
    </source>
</evidence>
<dbReference type="InterPro" id="IPR050951">
    <property type="entry name" value="Retrovirus_Pol_polyprotein"/>
</dbReference>
<keyword evidence="11" id="KW-1185">Reference proteome</keyword>
<dbReference type="PANTHER" id="PTHR37984:SF5">
    <property type="entry name" value="PROTEIN NYNRIN-LIKE"/>
    <property type="match status" value="1"/>
</dbReference>
<dbReference type="EMBL" id="JAINUG010000042">
    <property type="protein sequence ID" value="KAJ8406839.1"/>
    <property type="molecule type" value="Genomic_DNA"/>
</dbReference>
<dbReference type="InterPro" id="IPR043128">
    <property type="entry name" value="Rev_trsase/Diguanyl_cyclase"/>
</dbReference>
<dbReference type="CDD" id="cd01647">
    <property type="entry name" value="RT_LTR"/>
    <property type="match status" value="1"/>
</dbReference>
<dbReference type="FunFam" id="3.30.70.270:FF:000115">
    <property type="entry name" value="Polyprotein of retroviral origin, putative"/>
    <property type="match status" value="1"/>
</dbReference>
<accession>A0AAD7SQ40</accession>
<reference evidence="10" key="1">
    <citation type="journal article" date="2023" name="Science">
        <title>Genome structures resolve the early diversification of teleost fishes.</title>
        <authorList>
            <person name="Parey E."/>
            <person name="Louis A."/>
            <person name="Montfort J."/>
            <person name="Bouchez O."/>
            <person name="Roques C."/>
            <person name="Iampietro C."/>
            <person name="Lluch J."/>
            <person name="Castinel A."/>
            <person name="Donnadieu C."/>
            <person name="Desvignes T."/>
            <person name="Floi Bucao C."/>
            <person name="Jouanno E."/>
            <person name="Wen M."/>
            <person name="Mejri S."/>
            <person name="Dirks R."/>
            <person name="Jansen H."/>
            <person name="Henkel C."/>
            <person name="Chen W.J."/>
            <person name="Zahm M."/>
            <person name="Cabau C."/>
            <person name="Klopp C."/>
            <person name="Thompson A.W."/>
            <person name="Robinson-Rechavi M."/>
            <person name="Braasch I."/>
            <person name="Lecointre G."/>
            <person name="Bobe J."/>
            <person name="Postlethwait J.H."/>
            <person name="Berthelot C."/>
            <person name="Roest Crollius H."/>
            <person name="Guiguen Y."/>
        </authorList>
    </citation>
    <scope>NUCLEOTIDE SEQUENCE</scope>
    <source>
        <strain evidence="10">NC1722</strain>
    </source>
</reference>
<evidence type="ECO:0000256" key="5">
    <source>
        <dbReference type="ARBA" id="ARBA00022722"/>
    </source>
</evidence>
<keyword evidence="8" id="KW-0695">RNA-directed DNA polymerase</keyword>
<proteinExistence type="inferred from homology"/>
<dbReference type="GO" id="GO:0003964">
    <property type="term" value="F:RNA-directed DNA polymerase activity"/>
    <property type="evidence" value="ECO:0007669"/>
    <property type="project" value="UniProtKB-KW"/>
</dbReference>
<gene>
    <name evidence="10" type="ORF">AAFF_G00297550</name>
</gene>
<evidence type="ECO:0000256" key="1">
    <source>
        <dbReference type="ARBA" id="ARBA00010879"/>
    </source>
</evidence>
<evidence type="ECO:0000256" key="3">
    <source>
        <dbReference type="ARBA" id="ARBA00022679"/>
    </source>
</evidence>
<dbReference type="Gene3D" id="3.30.70.270">
    <property type="match status" value="2"/>
</dbReference>
<keyword evidence="3" id="KW-0808">Transferase</keyword>
<feature type="domain" description="Reverse transcriptase" evidence="9">
    <location>
        <begin position="1"/>
        <end position="82"/>
    </location>
</feature>
<evidence type="ECO:0000256" key="4">
    <source>
        <dbReference type="ARBA" id="ARBA00022695"/>
    </source>
</evidence>
<dbReference type="AlphaFoldDB" id="A0AAD7SQ40"/>
<evidence type="ECO:0000256" key="7">
    <source>
        <dbReference type="ARBA" id="ARBA00022801"/>
    </source>
</evidence>
<sequence length="254" mass="28981">MPFGLCNAPATFEQLMERVLGHVPKQHCIVYLDDFLIHAGDLEGALRHLREVFAAIHQAGLRLNPKKCQLFRRETAFLGHVVSADGVATDLAKIAAVCDWPPPTNVRNLRSFLGLASYYRRYVQDFATIARPLHRLTNRGQPYIWDDPCAQAFTFLQTTLITAPVLAYPDANRPFILDTDASNAEWNYCVTHWELLAVIALRHFRPYLHGVRFLVRTNHASLTWLLNFKNPKGQVACWLETLQGYDFELRHCPG</sequence>
<evidence type="ECO:0000256" key="2">
    <source>
        <dbReference type="ARBA" id="ARBA00012180"/>
    </source>
</evidence>
<keyword evidence="4" id="KW-0548">Nucleotidyltransferase</keyword>
<evidence type="ECO:0000313" key="11">
    <source>
        <dbReference type="Proteomes" id="UP001221898"/>
    </source>
</evidence>
<comment type="similarity">
    <text evidence="1">Belongs to the beta type-B retroviral polymerase family. HERV class-II K(HML-2) pol subfamily.</text>
</comment>
<dbReference type="EC" id="3.1.26.4" evidence="2"/>
<evidence type="ECO:0000256" key="6">
    <source>
        <dbReference type="ARBA" id="ARBA00022759"/>
    </source>
</evidence>
<comment type="caution">
    <text evidence="10">The sequence shown here is derived from an EMBL/GenBank/DDBJ whole genome shotgun (WGS) entry which is preliminary data.</text>
</comment>
<keyword evidence="6" id="KW-0255">Endonuclease</keyword>
<protein>
    <recommendedName>
        <fullName evidence="2">ribonuclease H</fullName>
        <ecNumber evidence="2">3.1.26.4</ecNumber>
    </recommendedName>
</protein>
<evidence type="ECO:0000259" key="9">
    <source>
        <dbReference type="PROSITE" id="PS50878"/>
    </source>
</evidence>
<dbReference type="InterPro" id="IPR000477">
    <property type="entry name" value="RT_dom"/>
</dbReference>
<keyword evidence="7" id="KW-0378">Hydrolase</keyword>
<evidence type="ECO:0000256" key="8">
    <source>
        <dbReference type="ARBA" id="ARBA00022918"/>
    </source>
</evidence>
<dbReference type="Pfam" id="PF17917">
    <property type="entry name" value="RT_RNaseH"/>
    <property type="match status" value="1"/>
</dbReference>
<dbReference type="InterPro" id="IPR043502">
    <property type="entry name" value="DNA/RNA_pol_sf"/>
</dbReference>
<dbReference type="GO" id="GO:0004523">
    <property type="term" value="F:RNA-DNA hybrid ribonuclease activity"/>
    <property type="evidence" value="ECO:0007669"/>
    <property type="project" value="UniProtKB-EC"/>
</dbReference>
<name>A0AAD7SQ40_9TELE</name>
<dbReference type="Proteomes" id="UP001221898">
    <property type="component" value="Unassembled WGS sequence"/>
</dbReference>
<dbReference type="PANTHER" id="PTHR37984">
    <property type="entry name" value="PROTEIN CBG26694"/>
    <property type="match status" value="1"/>
</dbReference>
<dbReference type="SUPFAM" id="SSF56672">
    <property type="entry name" value="DNA/RNA polymerases"/>
    <property type="match status" value="1"/>
</dbReference>
<organism evidence="10 11">
    <name type="scientific">Aldrovandia affinis</name>
    <dbReference type="NCBI Taxonomy" id="143900"/>
    <lineage>
        <taxon>Eukaryota</taxon>
        <taxon>Metazoa</taxon>
        <taxon>Chordata</taxon>
        <taxon>Craniata</taxon>
        <taxon>Vertebrata</taxon>
        <taxon>Euteleostomi</taxon>
        <taxon>Actinopterygii</taxon>
        <taxon>Neopterygii</taxon>
        <taxon>Teleostei</taxon>
        <taxon>Notacanthiformes</taxon>
        <taxon>Halosauridae</taxon>
        <taxon>Aldrovandia</taxon>
    </lineage>
</organism>
<dbReference type="FunFam" id="3.30.70.270:FF:000003">
    <property type="entry name" value="Transposon Ty3-G Gag-Pol polyprotein"/>
    <property type="match status" value="1"/>
</dbReference>
<dbReference type="Pfam" id="PF00078">
    <property type="entry name" value="RVT_1"/>
    <property type="match status" value="1"/>
</dbReference>
<dbReference type="PROSITE" id="PS50878">
    <property type="entry name" value="RT_POL"/>
    <property type="match status" value="1"/>
</dbReference>